<feature type="transmembrane region" description="Helical" evidence="1">
    <location>
        <begin position="42"/>
        <end position="61"/>
    </location>
</feature>
<sequence>MGHEVSLCGRTALPKCLPKNVSFVSVNRLKEVVKAFLYSDVILLHGGGPLVIFLAIVAGFFQKRIVLDSYVPHWIELDELSKTSAPLQNIKILVKSYFNALRGLFAGVAFDCIIAANRRQEDLYRGIVAPFSLTKDFFRISLIPFGCSEPGEYSRERGRRLLSELADGEISNNNFLIGWLGGTYGWFDLEGVLQEVSKALTINESIRVVFFGVSQERKMQLLEHVAPDVRSHIIFLPWIDFSKRFEYWSGFDISLVWGGEGYENDYASRTRNFDCLTLGLPIVQNWDDEWGARLESTGAGRVADRSNLSDVLYELSISPEKVSEMRKSMLDIAPSFYWVRFAEKLIDVVSIPPMSFVRRFCGVLAFFFILPASLVFFIYNLLLTLKKS</sequence>
<gene>
    <name evidence="2" type="ORF">GCM10022394_00380</name>
</gene>
<keyword evidence="1" id="KW-0812">Transmembrane</keyword>
<keyword evidence="3" id="KW-1185">Reference proteome</keyword>
<dbReference type="EMBL" id="BAABCX010000001">
    <property type="protein sequence ID" value="GAA3525385.1"/>
    <property type="molecule type" value="Genomic_DNA"/>
</dbReference>
<dbReference type="Proteomes" id="UP001500795">
    <property type="component" value="Unassembled WGS sequence"/>
</dbReference>
<name>A0ABP6V246_9GAMM</name>
<evidence type="ECO:0000256" key="1">
    <source>
        <dbReference type="SAM" id="Phobius"/>
    </source>
</evidence>
<accession>A0ABP6V246</accession>
<protein>
    <recommendedName>
        <fullName evidence="4">Glycosyl transferase family 1 domain-containing protein</fullName>
    </recommendedName>
</protein>
<comment type="caution">
    <text evidence="2">The sequence shown here is derived from an EMBL/GenBank/DDBJ whole genome shotgun (WGS) entry which is preliminary data.</text>
</comment>
<dbReference type="SUPFAM" id="SSF53756">
    <property type="entry name" value="UDP-Glycosyltransferase/glycogen phosphorylase"/>
    <property type="match status" value="1"/>
</dbReference>
<evidence type="ECO:0000313" key="2">
    <source>
        <dbReference type="EMBL" id="GAA3525385.1"/>
    </source>
</evidence>
<reference evidence="3" key="1">
    <citation type="journal article" date="2019" name="Int. J. Syst. Evol. Microbiol.">
        <title>The Global Catalogue of Microorganisms (GCM) 10K type strain sequencing project: providing services to taxonomists for standard genome sequencing and annotation.</title>
        <authorList>
            <consortium name="The Broad Institute Genomics Platform"/>
            <consortium name="The Broad Institute Genome Sequencing Center for Infectious Disease"/>
            <person name="Wu L."/>
            <person name="Ma J."/>
        </authorList>
    </citation>
    <scope>NUCLEOTIDE SEQUENCE [LARGE SCALE GENOMIC DNA]</scope>
    <source>
        <strain evidence="3">JCM 17110</strain>
    </source>
</reference>
<evidence type="ECO:0000313" key="3">
    <source>
        <dbReference type="Proteomes" id="UP001500795"/>
    </source>
</evidence>
<evidence type="ECO:0008006" key="4">
    <source>
        <dbReference type="Google" id="ProtNLM"/>
    </source>
</evidence>
<keyword evidence="1" id="KW-1133">Transmembrane helix</keyword>
<organism evidence="2 3">
    <name type="scientific">Zobellella aerophila</name>
    <dbReference type="NCBI Taxonomy" id="870480"/>
    <lineage>
        <taxon>Bacteria</taxon>
        <taxon>Pseudomonadati</taxon>
        <taxon>Pseudomonadota</taxon>
        <taxon>Gammaproteobacteria</taxon>
        <taxon>Aeromonadales</taxon>
        <taxon>Aeromonadaceae</taxon>
        <taxon>Zobellella</taxon>
    </lineage>
</organism>
<keyword evidence="1" id="KW-0472">Membrane</keyword>
<feature type="transmembrane region" description="Helical" evidence="1">
    <location>
        <begin position="360"/>
        <end position="382"/>
    </location>
</feature>
<proteinExistence type="predicted"/>